<dbReference type="AlphaFoldDB" id="A0A0L0GEK4"/>
<dbReference type="GO" id="GO:0006465">
    <property type="term" value="P:signal peptide processing"/>
    <property type="evidence" value="ECO:0007669"/>
    <property type="project" value="InterPro"/>
</dbReference>
<dbReference type="InterPro" id="IPR052064">
    <property type="entry name" value="Mito_IMP1_subunit"/>
</dbReference>
<dbReference type="STRING" id="667725.A0A0L0GEK4"/>
<dbReference type="PANTHER" id="PTHR12383">
    <property type="entry name" value="PROTEASE FAMILY S26 MITOCHONDRIAL INNER MEMBRANE PROTEASE-RELATED"/>
    <property type="match status" value="1"/>
</dbReference>
<dbReference type="Pfam" id="PF10502">
    <property type="entry name" value="Peptidase_S26"/>
    <property type="match status" value="1"/>
</dbReference>
<evidence type="ECO:0000313" key="10">
    <source>
        <dbReference type="Proteomes" id="UP000054560"/>
    </source>
</evidence>
<dbReference type="GO" id="GO:0004252">
    <property type="term" value="F:serine-type endopeptidase activity"/>
    <property type="evidence" value="ECO:0007669"/>
    <property type="project" value="InterPro"/>
</dbReference>
<keyword evidence="10" id="KW-1185">Reference proteome</keyword>
<evidence type="ECO:0000313" key="9">
    <source>
        <dbReference type="EMBL" id="KNC87316.1"/>
    </source>
</evidence>
<dbReference type="PANTHER" id="PTHR12383:SF16">
    <property type="entry name" value="MITOCHONDRIAL INNER MEMBRANE PROTEASE SUBUNIT 1"/>
    <property type="match status" value="1"/>
</dbReference>
<dbReference type="Proteomes" id="UP000054560">
    <property type="component" value="Unassembled WGS sequence"/>
</dbReference>
<evidence type="ECO:0000256" key="7">
    <source>
        <dbReference type="PIRSR" id="PIRSR600223-1"/>
    </source>
</evidence>
<accession>A0A0L0GEK4</accession>
<dbReference type="InterPro" id="IPR000223">
    <property type="entry name" value="Pept_S26A_signal_pept_1"/>
</dbReference>
<dbReference type="InterPro" id="IPR019533">
    <property type="entry name" value="Peptidase_S26"/>
</dbReference>
<evidence type="ECO:0000256" key="6">
    <source>
        <dbReference type="ARBA" id="ARBA00038445"/>
    </source>
</evidence>
<proteinExistence type="inferred from homology"/>
<dbReference type="InterPro" id="IPR036286">
    <property type="entry name" value="LexA/Signal_pep-like_sf"/>
</dbReference>
<dbReference type="RefSeq" id="XP_014161218.1">
    <property type="nucleotide sequence ID" value="XM_014305743.1"/>
</dbReference>
<keyword evidence="3" id="KW-0378">Hydrolase</keyword>
<dbReference type="OrthoDB" id="308440at2759"/>
<evidence type="ECO:0000256" key="1">
    <source>
        <dbReference type="ARBA" id="ARBA00004273"/>
    </source>
</evidence>
<keyword evidence="2" id="KW-0999">Mitochondrion inner membrane</keyword>
<feature type="domain" description="Peptidase S26" evidence="8">
    <location>
        <begin position="223"/>
        <end position="266"/>
    </location>
</feature>
<protein>
    <recommendedName>
        <fullName evidence="8">Peptidase S26 domain-containing protein</fullName>
    </recommendedName>
</protein>
<evidence type="ECO:0000256" key="4">
    <source>
        <dbReference type="ARBA" id="ARBA00023128"/>
    </source>
</evidence>
<comment type="similarity">
    <text evidence="6">Belongs to the peptidase S26 family. IMP1 subfamily.</text>
</comment>
<dbReference type="PRINTS" id="PR00727">
    <property type="entry name" value="LEADERPTASE"/>
</dbReference>
<sequence length="275" mass="31309">MRETLSLLRPVFGGRLRMISLAVSRVFSSRHPTQVLYTRTQSRSISSPCVPITRSRSLYTNITQSGKTGNVRLYTTFLGRQVQLGGLKHQYHVQRRHLATAVKAESNSNEQANEHTHMPYMRDILFVLYCGVQTVLLFVTLQENFDLMPATGPSMLPYYNSHGDYWIYDRRNVFDRQPEPGEVLFCKSFTKAGDRILKRVVAVAGDRISCNCIRQNEGFCNGESYHKIPRGMMWLEGDNLADSNDSRYYGPVPQALILGRPIFRIWPPSAMGPAL</sequence>
<dbReference type="eggNOG" id="KOG0171">
    <property type="taxonomic scope" value="Eukaryota"/>
</dbReference>
<dbReference type="GeneID" id="25901062"/>
<evidence type="ECO:0000256" key="5">
    <source>
        <dbReference type="ARBA" id="ARBA00023136"/>
    </source>
</evidence>
<evidence type="ECO:0000259" key="8">
    <source>
        <dbReference type="Pfam" id="PF10502"/>
    </source>
</evidence>
<feature type="active site" evidence="7">
    <location>
        <position position="198"/>
    </location>
</feature>
<keyword evidence="4" id="KW-0496">Mitochondrion</keyword>
<evidence type="ECO:0000256" key="2">
    <source>
        <dbReference type="ARBA" id="ARBA00022792"/>
    </source>
</evidence>
<name>A0A0L0GEK4_9EUKA</name>
<dbReference type="GO" id="GO:0042720">
    <property type="term" value="C:mitochondrial inner membrane peptidase complex"/>
    <property type="evidence" value="ECO:0007669"/>
    <property type="project" value="TreeGrafter"/>
</dbReference>
<evidence type="ECO:0000256" key="3">
    <source>
        <dbReference type="ARBA" id="ARBA00022801"/>
    </source>
</evidence>
<feature type="active site" evidence="7">
    <location>
        <position position="154"/>
    </location>
</feature>
<dbReference type="CDD" id="cd06530">
    <property type="entry name" value="S26_SPase_I"/>
    <property type="match status" value="1"/>
</dbReference>
<organism evidence="9 10">
    <name type="scientific">Sphaeroforma arctica JP610</name>
    <dbReference type="NCBI Taxonomy" id="667725"/>
    <lineage>
        <taxon>Eukaryota</taxon>
        <taxon>Ichthyosporea</taxon>
        <taxon>Ichthyophonida</taxon>
        <taxon>Sphaeroforma</taxon>
    </lineage>
</organism>
<reference evidence="9 10" key="1">
    <citation type="submission" date="2011-02" db="EMBL/GenBank/DDBJ databases">
        <title>The Genome Sequence of Sphaeroforma arctica JP610.</title>
        <authorList>
            <consortium name="The Broad Institute Genome Sequencing Platform"/>
            <person name="Russ C."/>
            <person name="Cuomo C."/>
            <person name="Young S.K."/>
            <person name="Zeng Q."/>
            <person name="Gargeya S."/>
            <person name="Alvarado L."/>
            <person name="Berlin A."/>
            <person name="Chapman S.B."/>
            <person name="Chen Z."/>
            <person name="Freedman E."/>
            <person name="Gellesch M."/>
            <person name="Goldberg J."/>
            <person name="Griggs A."/>
            <person name="Gujja S."/>
            <person name="Heilman E."/>
            <person name="Heiman D."/>
            <person name="Howarth C."/>
            <person name="Mehta T."/>
            <person name="Neiman D."/>
            <person name="Pearson M."/>
            <person name="Roberts A."/>
            <person name="Saif S."/>
            <person name="Shea T."/>
            <person name="Shenoy N."/>
            <person name="Sisk P."/>
            <person name="Stolte C."/>
            <person name="Sykes S."/>
            <person name="White J."/>
            <person name="Yandava C."/>
            <person name="Burger G."/>
            <person name="Gray M.W."/>
            <person name="Holland P.W.H."/>
            <person name="King N."/>
            <person name="Lang F.B.F."/>
            <person name="Roger A.J."/>
            <person name="Ruiz-Trillo I."/>
            <person name="Haas B."/>
            <person name="Nusbaum C."/>
            <person name="Birren B."/>
        </authorList>
    </citation>
    <scope>NUCLEOTIDE SEQUENCE [LARGE SCALE GENOMIC DNA]</scope>
    <source>
        <strain evidence="9 10">JP610</strain>
    </source>
</reference>
<dbReference type="GO" id="GO:0006627">
    <property type="term" value="P:protein processing involved in protein targeting to mitochondrion"/>
    <property type="evidence" value="ECO:0007669"/>
    <property type="project" value="TreeGrafter"/>
</dbReference>
<gene>
    <name evidence="9" type="ORF">SARC_00558</name>
</gene>
<dbReference type="SUPFAM" id="SSF51306">
    <property type="entry name" value="LexA/Signal peptidase"/>
    <property type="match status" value="1"/>
</dbReference>
<comment type="subcellular location">
    <subcellularLocation>
        <location evidence="1">Mitochondrion inner membrane</location>
    </subcellularLocation>
</comment>
<keyword evidence="5" id="KW-0472">Membrane</keyword>
<dbReference type="Gene3D" id="2.10.109.10">
    <property type="entry name" value="Umud Fragment, subunit A"/>
    <property type="match status" value="1"/>
</dbReference>
<dbReference type="EMBL" id="KQ241614">
    <property type="protein sequence ID" value="KNC87316.1"/>
    <property type="molecule type" value="Genomic_DNA"/>
</dbReference>